<dbReference type="AlphaFoldDB" id="A0A6B9L3V7"/>
<evidence type="ECO:0000256" key="2">
    <source>
        <dbReference type="SAM" id="SignalP"/>
    </source>
</evidence>
<organism evidence="3">
    <name type="scientific">Platymeris rhadamanthus</name>
    <name type="common">Red spot assassin bug</name>
    <dbReference type="NCBI Taxonomy" id="1134088"/>
    <lineage>
        <taxon>Eukaryota</taxon>
        <taxon>Metazoa</taxon>
        <taxon>Ecdysozoa</taxon>
        <taxon>Arthropoda</taxon>
        <taxon>Hexapoda</taxon>
        <taxon>Insecta</taxon>
        <taxon>Pterygota</taxon>
        <taxon>Neoptera</taxon>
        <taxon>Paraneoptera</taxon>
        <taxon>Hemiptera</taxon>
        <taxon>Heteroptera</taxon>
        <taxon>Panheteroptera</taxon>
        <taxon>Cimicomorpha</taxon>
        <taxon>Reduviidae</taxon>
        <taxon>Platymeris</taxon>
    </lineage>
</organism>
<name>A0A6B9L3V7_PLARH</name>
<protein>
    <submittedName>
        <fullName evidence="3">Venom redulysin 5</fullName>
    </submittedName>
</protein>
<evidence type="ECO:0000313" key="3">
    <source>
        <dbReference type="EMBL" id="QHB21545.1"/>
    </source>
</evidence>
<feature type="chain" id="PRO_5025496695" evidence="2">
    <location>
        <begin position="20"/>
        <end position="243"/>
    </location>
</feature>
<sequence length="243" mass="27251">MSKIWILLLLVGAVQFARAFPALEEEQEDDIIDWSSFEYDLSDEERGKVGDWLKNKWDKMKNSWKKVGVKLKAAFNKGREYLKKKGIKVDVLSCQGSKCRSCLIFTLKKKQFCLEFEFSNTGLKISLTKQKDDQEPKIMLGPFNIKTGNVPQCCKLGSFIGQLCLQGVEGRIKSSNGKPHVNLCAVALLKRFGVGAKICIGLEDGKFKFKFNPKLFAGEEENGTIMEAGNKEDEGKPVDAVPE</sequence>
<feature type="region of interest" description="Disordered" evidence="1">
    <location>
        <begin position="222"/>
        <end position="243"/>
    </location>
</feature>
<dbReference type="EMBL" id="MN208356">
    <property type="protein sequence ID" value="QHB21545.1"/>
    <property type="molecule type" value="mRNA"/>
</dbReference>
<accession>A0A6B9L3V7</accession>
<feature type="signal peptide" evidence="2">
    <location>
        <begin position="1"/>
        <end position="19"/>
    </location>
</feature>
<evidence type="ECO:0000256" key="1">
    <source>
        <dbReference type="SAM" id="MobiDB-lite"/>
    </source>
</evidence>
<keyword evidence="2" id="KW-0732">Signal</keyword>
<reference evidence="3" key="1">
    <citation type="journal article" date="2019" name="Toxins">
        <title>Missiles of mass disruption: composition and glandular origin of venom used as a projectile defensive weapon by the assassin bug Platymeris rhadamanthus.</title>
        <authorList>
            <person name="Walker A.A."/>
            <person name="Robinson S.D."/>
            <person name="Undheim E.A.B."/>
            <person name="Jin J."/>
            <person name="Han X."/>
            <person name="Fry B.G."/>
            <person name="Vetter I."/>
            <person name="King G.F."/>
        </authorList>
    </citation>
    <scope>NUCLEOTIDE SEQUENCE</scope>
    <source>
        <tissue evidence="3">Venom glands</tissue>
    </source>
</reference>
<proteinExistence type="evidence at transcript level"/>